<evidence type="ECO:0000313" key="1">
    <source>
        <dbReference type="EMBL" id="KAK2822024.1"/>
    </source>
</evidence>
<keyword evidence="2" id="KW-1185">Reference proteome</keyword>
<comment type="caution">
    <text evidence="1">The sequence shown here is derived from an EMBL/GenBank/DDBJ whole genome shotgun (WGS) entry which is preliminary data.</text>
</comment>
<sequence>MSGWEWILDGTTEWVETFGDVASTTESPEVTVVSKLSALVCDTGYLSLRCIRTENVAITVIIPCYKYSKISTSVISKVHSGG</sequence>
<reference evidence="1" key="1">
    <citation type="submission" date="2023-07" db="EMBL/GenBank/DDBJ databases">
        <title>Chromosome-level Genome Assembly of Striped Snakehead (Channa striata).</title>
        <authorList>
            <person name="Liu H."/>
        </authorList>
    </citation>
    <scope>NUCLEOTIDE SEQUENCE</scope>
    <source>
        <strain evidence="1">Gz</strain>
        <tissue evidence="1">Muscle</tissue>
    </source>
</reference>
<accession>A0AA88IXA2</accession>
<dbReference type="AlphaFoldDB" id="A0AA88IXA2"/>
<gene>
    <name evidence="1" type="ORF">Q5P01_022089</name>
</gene>
<dbReference type="Proteomes" id="UP001187415">
    <property type="component" value="Unassembled WGS sequence"/>
</dbReference>
<name>A0AA88IXA2_CHASR</name>
<evidence type="ECO:0000313" key="2">
    <source>
        <dbReference type="Proteomes" id="UP001187415"/>
    </source>
</evidence>
<protein>
    <submittedName>
        <fullName evidence="1">Uncharacterized protein</fullName>
    </submittedName>
</protein>
<organism evidence="1 2">
    <name type="scientific">Channa striata</name>
    <name type="common">Snakehead murrel</name>
    <name type="synonym">Ophicephalus striatus</name>
    <dbReference type="NCBI Taxonomy" id="64152"/>
    <lineage>
        <taxon>Eukaryota</taxon>
        <taxon>Metazoa</taxon>
        <taxon>Chordata</taxon>
        <taxon>Craniata</taxon>
        <taxon>Vertebrata</taxon>
        <taxon>Euteleostomi</taxon>
        <taxon>Actinopterygii</taxon>
        <taxon>Neopterygii</taxon>
        <taxon>Teleostei</taxon>
        <taxon>Neoteleostei</taxon>
        <taxon>Acanthomorphata</taxon>
        <taxon>Anabantaria</taxon>
        <taxon>Anabantiformes</taxon>
        <taxon>Channoidei</taxon>
        <taxon>Channidae</taxon>
        <taxon>Channa</taxon>
    </lineage>
</organism>
<dbReference type="EMBL" id="JAUPFM010000018">
    <property type="protein sequence ID" value="KAK2822024.1"/>
    <property type="molecule type" value="Genomic_DNA"/>
</dbReference>
<proteinExistence type="predicted"/>